<dbReference type="WBParaSite" id="NBR_0000763501-mRNA-1">
    <property type="protein sequence ID" value="NBR_0000763501-mRNA-1"/>
    <property type="gene ID" value="NBR_0000763501"/>
</dbReference>
<dbReference type="EMBL" id="UYSL01019908">
    <property type="protein sequence ID" value="VDL71225.1"/>
    <property type="molecule type" value="Genomic_DNA"/>
</dbReference>
<name>A0A158QXZ0_NIPBR</name>
<sequence>MSHQAARYGTTNRGRTTPPPPLMRFQLDPVGPEPRVKLGTLVEERREAEEQHFNWNGNTDVQYLHVPVDRCRMQPCAAVPIKRRWVYHMFVEYF</sequence>
<evidence type="ECO:0000256" key="1">
    <source>
        <dbReference type="SAM" id="MobiDB-lite"/>
    </source>
</evidence>
<dbReference type="AlphaFoldDB" id="A0A158QXZ0"/>
<gene>
    <name evidence="2" type="ORF">NBR_LOCUS7636</name>
</gene>
<evidence type="ECO:0000313" key="4">
    <source>
        <dbReference type="WBParaSite" id="NBR_0000763501-mRNA-1"/>
    </source>
</evidence>
<accession>A0A158QXZ0</accession>
<reference evidence="2 3" key="2">
    <citation type="submission" date="2018-11" db="EMBL/GenBank/DDBJ databases">
        <authorList>
            <consortium name="Pathogen Informatics"/>
        </authorList>
    </citation>
    <scope>NUCLEOTIDE SEQUENCE [LARGE SCALE GENOMIC DNA]</scope>
</reference>
<dbReference type="Proteomes" id="UP000271162">
    <property type="component" value="Unassembled WGS sequence"/>
</dbReference>
<organism evidence="4">
    <name type="scientific">Nippostrongylus brasiliensis</name>
    <name type="common">Rat hookworm</name>
    <dbReference type="NCBI Taxonomy" id="27835"/>
    <lineage>
        <taxon>Eukaryota</taxon>
        <taxon>Metazoa</taxon>
        <taxon>Ecdysozoa</taxon>
        <taxon>Nematoda</taxon>
        <taxon>Chromadorea</taxon>
        <taxon>Rhabditida</taxon>
        <taxon>Rhabditina</taxon>
        <taxon>Rhabditomorpha</taxon>
        <taxon>Strongyloidea</taxon>
        <taxon>Heligmosomidae</taxon>
        <taxon>Nippostrongylus</taxon>
    </lineage>
</organism>
<feature type="region of interest" description="Disordered" evidence="1">
    <location>
        <begin position="1"/>
        <end position="29"/>
    </location>
</feature>
<evidence type="ECO:0000313" key="3">
    <source>
        <dbReference type="Proteomes" id="UP000271162"/>
    </source>
</evidence>
<evidence type="ECO:0000313" key="2">
    <source>
        <dbReference type="EMBL" id="VDL71225.1"/>
    </source>
</evidence>
<reference evidence="4" key="1">
    <citation type="submission" date="2016-04" db="UniProtKB">
        <authorList>
            <consortium name="WormBaseParasite"/>
        </authorList>
    </citation>
    <scope>IDENTIFICATION</scope>
</reference>
<protein>
    <submittedName>
        <fullName evidence="4">Anaphase-promoting complex subunit 13</fullName>
    </submittedName>
</protein>
<keyword evidence="3" id="KW-1185">Reference proteome</keyword>
<proteinExistence type="predicted"/>